<evidence type="ECO:0000313" key="2">
    <source>
        <dbReference type="Proteomes" id="UP001283361"/>
    </source>
</evidence>
<keyword evidence="2" id="KW-1185">Reference proteome</keyword>
<dbReference type="AlphaFoldDB" id="A0AAE1APX1"/>
<evidence type="ECO:0000313" key="1">
    <source>
        <dbReference type="EMBL" id="KAK3791718.1"/>
    </source>
</evidence>
<proteinExistence type="predicted"/>
<organism evidence="1 2">
    <name type="scientific">Elysia crispata</name>
    <name type="common">lettuce slug</name>
    <dbReference type="NCBI Taxonomy" id="231223"/>
    <lineage>
        <taxon>Eukaryota</taxon>
        <taxon>Metazoa</taxon>
        <taxon>Spiralia</taxon>
        <taxon>Lophotrochozoa</taxon>
        <taxon>Mollusca</taxon>
        <taxon>Gastropoda</taxon>
        <taxon>Heterobranchia</taxon>
        <taxon>Euthyneura</taxon>
        <taxon>Panpulmonata</taxon>
        <taxon>Sacoglossa</taxon>
        <taxon>Placobranchoidea</taxon>
        <taxon>Plakobranchidae</taxon>
        <taxon>Elysia</taxon>
    </lineage>
</organism>
<gene>
    <name evidence="1" type="ORF">RRG08_065667</name>
</gene>
<accession>A0AAE1APX1</accession>
<reference evidence="1" key="1">
    <citation type="journal article" date="2023" name="G3 (Bethesda)">
        <title>A reference genome for the long-term kleptoplast-retaining sea slug Elysia crispata morphotype clarki.</title>
        <authorList>
            <person name="Eastman K.E."/>
            <person name="Pendleton A.L."/>
            <person name="Shaikh M.A."/>
            <person name="Suttiyut T."/>
            <person name="Ogas R."/>
            <person name="Tomko P."/>
            <person name="Gavelis G."/>
            <person name="Widhalm J.R."/>
            <person name="Wisecaver J.H."/>
        </authorList>
    </citation>
    <scope>NUCLEOTIDE SEQUENCE</scope>
    <source>
        <strain evidence="1">ECLA1</strain>
    </source>
</reference>
<dbReference type="EMBL" id="JAWDGP010001441">
    <property type="protein sequence ID" value="KAK3791718.1"/>
    <property type="molecule type" value="Genomic_DNA"/>
</dbReference>
<protein>
    <submittedName>
        <fullName evidence="1">Uncharacterized protein</fullName>
    </submittedName>
</protein>
<comment type="caution">
    <text evidence="1">The sequence shown here is derived from an EMBL/GenBank/DDBJ whole genome shotgun (WGS) entry which is preliminary data.</text>
</comment>
<dbReference type="Proteomes" id="UP001283361">
    <property type="component" value="Unassembled WGS sequence"/>
</dbReference>
<name>A0AAE1APX1_9GAST</name>
<sequence length="72" mass="8124">MNHVTPVLYTFVSYSVLSPRSRRQVPGVVYLDLERDSDTVIVEESPLTEDTAAAWKRWNSPVSSGVGLYYMS</sequence>